<dbReference type="AlphaFoldDB" id="A0A1F5NKL1"/>
<protein>
    <submittedName>
        <fullName evidence="1">Uncharacterized protein</fullName>
    </submittedName>
</protein>
<gene>
    <name evidence="1" type="ORF">A3J19_01070</name>
</gene>
<sequence>MKTEDKKEKMFTVVLHSGERFQVNFESKEEVLSWINTGVAGFMPVRSQEFIHLNPEKVKEIIEWEENE</sequence>
<name>A0A1F5NKL1_9BACT</name>
<dbReference type="Proteomes" id="UP000176578">
    <property type="component" value="Unassembled WGS sequence"/>
</dbReference>
<comment type="caution">
    <text evidence="1">The sequence shown here is derived from an EMBL/GenBank/DDBJ whole genome shotgun (WGS) entry which is preliminary data.</text>
</comment>
<evidence type="ECO:0000313" key="2">
    <source>
        <dbReference type="Proteomes" id="UP000176578"/>
    </source>
</evidence>
<organism evidence="1 2">
    <name type="scientific">Candidatus Daviesbacteria bacterium RIFCSPLOWO2_02_FULL_41_8</name>
    <dbReference type="NCBI Taxonomy" id="1797798"/>
    <lineage>
        <taxon>Bacteria</taxon>
        <taxon>Candidatus Daviesiibacteriota</taxon>
    </lineage>
</organism>
<dbReference type="EMBL" id="MFDZ01000029">
    <property type="protein sequence ID" value="OGE78052.1"/>
    <property type="molecule type" value="Genomic_DNA"/>
</dbReference>
<reference evidence="1 2" key="1">
    <citation type="journal article" date="2016" name="Nat. Commun.">
        <title>Thousands of microbial genomes shed light on interconnected biogeochemical processes in an aquifer system.</title>
        <authorList>
            <person name="Anantharaman K."/>
            <person name="Brown C.T."/>
            <person name="Hug L.A."/>
            <person name="Sharon I."/>
            <person name="Castelle C.J."/>
            <person name="Probst A.J."/>
            <person name="Thomas B.C."/>
            <person name="Singh A."/>
            <person name="Wilkins M.J."/>
            <person name="Karaoz U."/>
            <person name="Brodie E.L."/>
            <person name="Williams K.H."/>
            <person name="Hubbard S.S."/>
            <person name="Banfield J.F."/>
        </authorList>
    </citation>
    <scope>NUCLEOTIDE SEQUENCE [LARGE SCALE GENOMIC DNA]</scope>
</reference>
<proteinExistence type="predicted"/>
<accession>A0A1F5NKL1</accession>
<evidence type="ECO:0000313" key="1">
    <source>
        <dbReference type="EMBL" id="OGE78052.1"/>
    </source>
</evidence>